<keyword evidence="7" id="KW-1185">Reference proteome</keyword>
<keyword evidence="4" id="KW-0812">Transmembrane</keyword>
<evidence type="ECO:0000259" key="5">
    <source>
        <dbReference type="Pfam" id="PF00535"/>
    </source>
</evidence>
<evidence type="ECO:0000256" key="1">
    <source>
        <dbReference type="ARBA" id="ARBA00006739"/>
    </source>
</evidence>
<dbReference type="EMBL" id="CP009288">
    <property type="protein sequence ID" value="AIQ12306.1"/>
    <property type="molecule type" value="Genomic_DNA"/>
</dbReference>
<organism evidence="6 7">
    <name type="scientific">Paenibacillus durus</name>
    <name type="common">Paenibacillus azotofixans</name>
    <dbReference type="NCBI Taxonomy" id="44251"/>
    <lineage>
        <taxon>Bacteria</taxon>
        <taxon>Bacillati</taxon>
        <taxon>Bacillota</taxon>
        <taxon>Bacilli</taxon>
        <taxon>Bacillales</taxon>
        <taxon>Paenibacillaceae</taxon>
        <taxon>Paenibacillus</taxon>
    </lineage>
</organism>
<dbReference type="eggNOG" id="COG0463">
    <property type="taxonomic scope" value="Bacteria"/>
</dbReference>
<sequence>MKPEISIIVPVYKVENYIHKCVDSILAQSFENFELILVDDGSPDNCPAICDGYAAMDTRIKVIHKPNGGLSDARNWGINAAEGKYIGFVDSDDWIAEDMYESLYNSLIEHEADIAVCCHYEVVDGELFQINNFDGYPRVLGNVEGLSELLMDVRVKNLAWDKLYKRELFRSVNYPVGVYYEDTPTTYKLFMQASKVAIVNIPKYYYFKRKESITGSKDLKKLQDKFSGAYEKYDKVRSQYYDKIDKHTWGWAANVVINEAMELYNYLLRQKDGMDQSEDVAKVKKFLRENLSVILGAKPVGPKLKMAALILSTSEAFYSLLYSTLIFPFRKEKNQSLM</sequence>
<keyword evidence="3" id="KW-0808">Transferase</keyword>
<dbReference type="PANTHER" id="PTHR22916">
    <property type="entry name" value="GLYCOSYLTRANSFERASE"/>
    <property type="match status" value="1"/>
</dbReference>
<reference evidence="6 7" key="1">
    <citation type="submission" date="2014-08" db="EMBL/GenBank/DDBJ databases">
        <title>Comparative genomics of the Paenibacillus odorifer group.</title>
        <authorList>
            <person name="den Bakker H.C."/>
            <person name="Tsai Y.-C."/>
            <person name="Martin N."/>
            <person name="Korlach J."/>
            <person name="Wiedmann M."/>
        </authorList>
    </citation>
    <scope>NUCLEOTIDE SEQUENCE [LARGE SCALE GENOMIC DNA]</scope>
    <source>
        <strain evidence="6 7">DSM 1735</strain>
    </source>
</reference>
<gene>
    <name evidence="6" type="ORF">PDUR_10530</name>
</gene>
<proteinExistence type="inferred from homology"/>
<protein>
    <recommendedName>
        <fullName evidence="5">Glycosyltransferase 2-like domain-containing protein</fullName>
    </recommendedName>
</protein>
<dbReference type="Pfam" id="PF00535">
    <property type="entry name" value="Glycos_transf_2"/>
    <property type="match status" value="1"/>
</dbReference>
<dbReference type="InterPro" id="IPR029044">
    <property type="entry name" value="Nucleotide-diphossugar_trans"/>
</dbReference>
<dbReference type="RefSeq" id="WP_042206162.1">
    <property type="nucleotide sequence ID" value="NZ_CP009288.1"/>
</dbReference>
<dbReference type="AlphaFoldDB" id="A0A089HK18"/>
<dbReference type="KEGG" id="pdu:PDUR_10530"/>
<dbReference type="STRING" id="44251.PDUR_10530"/>
<keyword evidence="2" id="KW-0328">Glycosyltransferase</keyword>
<accession>A0A089HK18</accession>
<keyword evidence="4" id="KW-0472">Membrane</keyword>
<dbReference type="OrthoDB" id="396512at2"/>
<dbReference type="Proteomes" id="UP000029409">
    <property type="component" value="Chromosome"/>
</dbReference>
<dbReference type="SUPFAM" id="SSF53448">
    <property type="entry name" value="Nucleotide-diphospho-sugar transferases"/>
    <property type="match status" value="1"/>
</dbReference>
<evidence type="ECO:0000313" key="6">
    <source>
        <dbReference type="EMBL" id="AIQ12306.1"/>
    </source>
</evidence>
<keyword evidence="4" id="KW-1133">Transmembrane helix</keyword>
<evidence type="ECO:0000256" key="4">
    <source>
        <dbReference type="SAM" id="Phobius"/>
    </source>
</evidence>
<evidence type="ECO:0000313" key="7">
    <source>
        <dbReference type="Proteomes" id="UP000029409"/>
    </source>
</evidence>
<evidence type="ECO:0000256" key="3">
    <source>
        <dbReference type="ARBA" id="ARBA00022679"/>
    </source>
</evidence>
<feature type="domain" description="Glycosyltransferase 2-like" evidence="5">
    <location>
        <begin position="6"/>
        <end position="127"/>
    </location>
</feature>
<dbReference type="InterPro" id="IPR001173">
    <property type="entry name" value="Glyco_trans_2-like"/>
</dbReference>
<dbReference type="PANTHER" id="PTHR22916:SF51">
    <property type="entry name" value="GLYCOSYLTRANSFERASE EPSH-RELATED"/>
    <property type="match status" value="1"/>
</dbReference>
<feature type="transmembrane region" description="Helical" evidence="4">
    <location>
        <begin position="306"/>
        <end position="329"/>
    </location>
</feature>
<dbReference type="CDD" id="cd00761">
    <property type="entry name" value="Glyco_tranf_GTA_type"/>
    <property type="match status" value="1"/>
</dbReference>
<evidence type="ECO:0000256" key="2">
    <source>
        <dbReference type="ARBA" id="ARBA00022676"/>
    </source>
</evidence>
<comment type="similarity">
    <text evidence="1">Belongs to the glycosyltransferase 2 family.</text>
</comment>
<name>A0A089HK18_PAEDU</name>
<dbReference type="Gene3D" id="3.90.550.10">
    <property type="entry name" value="Spore Coat Polysaccharide Biosynthesis Protein SpsA, Chain A"/>
    <property type="match status" value="1"/>
</dbReference>
<dbReference type="GO" id="GO:0016757">
    <property type="term" value="F:glycosyltransferase activity"/>
    <property type="evidence" value="ECO:0007669"/>
    <property type="project" value="UniProtKB-KW"/>
</dbReference>